<keyword evidence="1" id="KW-0175">Coiled coil</keyword>
<dbReference type="AlphaFoldDB" id="A0A7S0XKM2"/>
<accession>A0A7S0XKM2</accession>
<evidence type="ECO:0000256" key="1">
    <source>
        <dbReference type="SAM" id="Coils"/>
    </source>
</evidence>
<feature type="coiled-coil region" evidence="1">
    <location>
        <begin position="11"/>
        <end position="38"/>
    </location>
</feature>
<proteinExistence type="predicted"/>
<dbReference type="EMBL" id="HBFG01000284">
    <property type="protein sequence ID" value="CAD8728363.1"/>
    <property type="molecule type" value="Transcribed_RNA"/>
</dbReference>
<sequence>MLKTTPLIDERTAVEKELKFMEAEISNLEQDRIWLEQSVQSTSFNSGKPYAGSDSNKENAMVTWDAHTLLKNDATKKQPLPISERTALQKQRGNCLTIHLSNNRTQERFVLAFGGKQNLRTTHLFRSDESIITLAPTSSSSTTSGATTLQYINLISSTNKAASNGGLYFSQDLGKSQTIGHLPSKICQRLGDNELDVADLAYLSTGSRGCYFTKFQSGESWWGSAIRDADFYNILNSWDVYRVAFGPMKTIENSQLEQAPGKPSKLHTTATLVNSWIVLSHDGKAAWKNLPSRLSKKLELYSAAPVEVSLGIGDSYFVRFLDGTIDYSLPSKIARVCERIEERGGKITNISLHPDISNDFVVRHTELAR</sequence>
<name>A0A7S0XKM2_9STRA</name>
<protein>
    <submittedName>
        <fullName evidence="2">Uncharacterized protein</fullName>
    </submittedName>
</protein>
<evidence type="ECO:0000313" key="2">
    <source>
        <dbReference type="EMBL" id="CAD8728363.1"/>
    </source>
</evidence>
<reference evidence="2" key="1">
    <citation type="submission" date="2021-01" db="EMBL/GenBank/DDBJ databases">
        <authorList>
            <person name="Corre E."/>
            <person name="Pelletier E."/>
            <person name="Niang G."/>
            <person name="Scheremetjew M."/>
            <person name="Finn R."/>
            <person name="Kale V."/>
            <person name="Holt S."/>
            <person name="Cochrane G."/>
            <person name="Meng A."/>
            <person name="Brown T."/>
            <person name="Cohen L."/>
        </authorList>
    </citation>
    <scope>NUCLEOTIDE SEQUENCE</scope>
    <source>
        <strain evidence="2">B596</strain>
    </source>
</reference>
<gene>
    <name evidence="2" type="ORF">PDEL0327_LOCUS203</name>
</gene>
<organism evidence="2">
    <name type="scientific">Pseudo-nitzschia delicatissima</name>
    <dbReference type="NCBI Taxonomy" id="44447"/>
    <lineage>
        <taxon>Eukaryota</taxon>
        <taxon>Sar</taxon>
        <taxon>Stramenopiles</taxon>
        <taxon>Ochrophyta</taxon>
        <taxon>Bacillariophyta</taxon>
        <taxon>Bacillariophyceae</taxon>
        <taxon>Bacillariophycidae</taxon>
        <taxon>Bacillariales</taxon>
        <taxon>Bacillariaceae</taxon>
        <taxon>Pseudo-nitzschia</taxon>
    </lineage>
</organism>